<keyword evidence="5" id="KW-1185">Reference proteome</keyword>
<dbReference type="PROSITE" id="PS51257">
    <property type="entry name" value="PROKAR_LIPOPROTEIN"/>
    <property type="match status" value="1"/>
</dbReference>
<dbReference type="OrthoDB" id="3297424at2"/>
<dbReference type="GO" id="GO:0046872">
    <property type="term" value="F:metal ion binding"/>
    <property type="evidence" value="ECO:0007669"/>
    <property type="project" value="InterPro"/>
</dbReference>
<feature type="signal peptide" evidence="2">
    <location>
        <begin position="1"/>
        <end position="23"/>
    </location>
</feature>
<dbReference type="RefSeq" id="WP_147107659.1">
    <property type="nucleotide sequence ID" value="NZ_BJVJ01000024.1"/>
</dbReference>
<reference evidence="4 5" key="1">
    <citation type="submission" date="2019-07" db="EMBL/GenBank/DDBJ databases">
        <title>Whole genome shotgun sequence of Pseudonocardia sulfidoxydans NBRC 16205.</title>
        <authorList>
            <person name="Hosoyama A."/>
            <person name="Uohara A."/>
            <person name="Ohji S."/>
            <person name="Ichikawa N."/>
        </authorList>
    </citation>
    <scope>NUCLEOTIDE SEQUENCE [LARGE SCALE GENOMIC DNA]</scope>
    <source>
        <strain evidence="4 5">NBRC 16205</strain>
    </source>
</reference>
<keyword evidence="2" id="KW-0732">Signal</keyword>
<dbReference type="SUPFAM" id="SSF49329">
    <property type="entry name" value="Cu,Zn superoxide dismutase-like"/>
    <property type="match status" value="1"/>
</dbReference>
<protein>
    <recommendedName>
        <fullName evidence="3">Superoxide dismutase copper/zinc binding domain-containing protein</fullName>
    </recommendedName>
</protein>
<dbReference type="Pfam" id="PF00080">
    <property type="entry name" value="Sod_Cu"/>
    <property type="match status" value="1"/>
</dbReference>
<evidence type="ECO:0000259" key="3">
    <source>
        <dbReference type="Pfam" id="PF00080"/>
    </source>
</evidence>
<dbReference type="EMBL" id="BJVJ01000024">
    <property type="protein sequence ID" value="GEL23831.1"/>
    <property type="molecule type" value="Genomic_DNA"/>
</dbReference>
<gene>
    <name evidence="4" type="ORF">PSU4_27850</name>
</gene>
<comment type="similarity">
    <text evidence="1">Belongs to the Cu-Zn superoxide dismutase family.</text>
</comment>
<feature type="chain" id="PRO_5039275222" description="Superoxide dismutase copper/zinc binding domain-containing protein" evidence="2">
    <location>
        <begin position="24"/>
        <end position="195"/>
    </location>
</feature>
<dbReference type="Proteomes" id="UP000321685">
    <property type="component" value="Unassembled WGS sequence"/>
</dbReference>
<dbReference type="InterPro" id="IPR001424">
    <property type="entry name" value="SOD_Cu_Zn_dom"/>
</dbReference>
<dbReference type="GO" id="GO:0006801">
    <property type="term" value="P:superoxide metabolic process"/>
    <property type="evidence" value="ECO:0007669"/>
    <property type="project" value="InterPro"/>
</dbReference>
<evidence type="ECO:0000256" key="2">
    <source>
        <dbReference type="SAM" id="SignalP"/>
    </source>
</evidence>
<accession>A0A511DGC6</accession>
<sequence>MRALRTSATIVLAALLLVGCSNSERPSDAPATAVNAQARAVDVATEFSASDTAAITYKPDLVPLGSSVAVSSRSGGGSSTVTLTVTGLLPDHHYGAHAHTKPCGAAAADSGPHFQHEKDPVTPSVDPAFANPQNEIWLDLSTGGSGAASATSKVAWDFTDTAAPKSVVVHANHTSMEPGKAGTAGDRLACVNVGF</sequence>
<dbReference type="Gene3D" id="2.60.40.200">
    <property type="entry name" value="Superoxide dismutase, copper/zinc binding domain"/>
    <property type="match status" value="1"/>
</dbReference>
<evidence type="ECO:0000313" key="4">
    <source>
        <dbReference type="EMBL" id="GEL23831.1"/>
    </source>
</evidence>
<dbReference type="InterPro" id="IPR036423">
    <property type="entry name" value="SOD-like_Cu/Zn_dom_sf"/>
</dbReference>
<comment type="caution">
    <text evidence="4">The sequence shown here is derived from an EMBL/GenBank/DDBJ whole genome shotgun (WGS) entry which is preliminary data.</text>
</comment>
<name>A0A511DGC6_9PSEU</name>
<dbReference type="AlphaFoldDB" id="A0A511DGC6"/>
<feature type="domain" description="Superoxide dismutase copper/zinc binding" evidence="3">
    <location>
        <begin position="71"/>
        <end position="192"/>
    </location>
</feature>
<evidence type="ECO:0000313" key="5">
    <source>
        <dbReference type="Proteomes" id="UP000321685"/>
    </source>
</evidence>
<evidence type="ECO:0000256" key="1">
    <source>
        <dbReference type="ARBA" id="ARBA00010457"/>
    </source>
</evidence>
<proteinExistence type="inferred from homology"/>
<organism evidence="4 5">
    <name type="scientific">Pseudonocardia sulfidoxydans NBRC 16205</name>
    <dbReference type="NCBI Taxonomy" id="1223511"/>
    <lineage>
        <taxon>Bacteria</taxon>
        <taxon>Bacillati</taxon>
        <taxon>Actinomycetota</taxon>
        <taxon>Actinomycetes</taxon>
        <taxon>Pseudonocardiales</taxon>
        <taxon>Pseudonocardiaceae</taxon>
        <taxon>Pseudonocardia</taxon>
    </lineage>
</organism>